<name>A0A9N9MM33_9CUCU</name>
<reference evidence="1" key="1">
    <citation type="submission" date="2022-01" db="EMBL/GenBank/DDBJ databases">
        <authorList>
            <person name="King R."/>
        </authorList>
    </citation>
    <scope>NUCLEOTIDE SEQUENCE</scope>
</reference>
<dbReference type="Proteomes" id="UP001152799">
    <property type="component" value="Chromosome 3"/>
</dbReference>
<sequence>MNESYCKGRSDNLPRIDSFMVVTFLQNNPCFTSAEIKGVKAGSVAGEQYGDSAIGYIQLKRESSKCIVKCKICPEHKVRNAE</sequence>
<protein>
    <submittedName>
        <fullName evidence="1">Uncharacterized protein</fullName>
    </submittedName>
</protein>
<dbReference type="AlphaFoldDB" id="A0A9N9MM33"/>
<evidence type="ECO:0000313" key="1">
    <source>
        <dbReference type="EMBL" id="CAG9765863.1"/>
    </source>
</evidence>
<dbReference type="OrthoDB" id="6765664at2759"/>
<keyword evidence="2" id="KW-1185">Reference proteome</keyword>
<organism evidence="1 2">
    <name type="scientific">Ceutorhynchus assimilis</name>
    <name type="common">cabbage seed weevil</name>
    <dbReference type="NCBI Taxonomy" id="467358"/>
    <lineage>
        <taxon>Eukaryota</taxon>
        <taxon>Metazoa</taxon>
        <taxon>Ecdysozoa</taxon>
        <taxon>Arthropoda</taxon>
        <taxon>Hexapoda</taxon>
        <taxon>Insecta</taxon>
        <taxon>Pterygota</taxon>
        <taxon>Neoptera</taxon>
        <taxon>Endopterygota</taxon>
        <taxon>Coleoptera</taxon>
        <taxon>Polyphaga</taxon>
        <taxon>Cucujiformia</taxon>
        <taxon>Curculionidae</taxon>
        <taxon>Ceutorhynchinae</taxon>
        <taxon>Ceutorhynchus</taxon>
    </lineage>
</organism>
<evidence type="ECO:0000313" key="2">
    <source>
        <dbReference type="Proteomes" id="UP001152799"/>
    </source>
</evidence>
<proteinExistence type="predicted"/>
<gene>
    <name evidence="1" type="ORF">CEUTPL_LOCUS6463</name>
</gene>
<accession>A0A9N9MM33</accession>
<dbReference type="EMBL" id="OU892279">
    <property type="protein sequence ID" value="CAG9765863.1"/>
    <property type="molecule type" value="Genomic_DNA"/>
</dbReference>